<dbReference type="HOGENOM" id="CLU_1304061_0_0_5"/>
<protein>
    <submittedName>
        <fullName evidence="2">Uncharacterized protein</fullName>
    </submittedName>
</protein>
<dbReference type="Proteomes" id="UP000002256">
    <property type="component" value="Plasmid pR132503"/>
</dbReference>
<reference evidence="2 3" key="1">
    <citation type="journal article" date="2010" name="Stand. Genomic Sci.">
        <title>Complete genome sequence of Rhizobium leguminosarum bv. trifolii strain WSM1325, an effective microsymbiont of annual Mediterranean clovers.</title>
        <authorList>
            <person name="Reeve W."/>
            <person name="O'Hara G."/>
            <person name="Chain P."/>
            <person name="Ardley J."/>
            <person name="Brau L."/>
            <person name="Nandesena K."/>
            <person name="Tiwari R."/>
            <person name="Copeland A."/>
            <person name="Nolan M."/>
            <person name="Han C."/>
            <person name="Brettin T."/>
            <person name="Land M."/>
            <person name="Ovchinikova G."/>
            <person name="Ivanova N."/>
            <person name="Mavromatis K."/>
            <person name="Markowitz V."/>
            <person name="Kyrpides N."/>
            <person name="Melino V."/>
            <person name="Denton M."/>
            <person name="Yates R."/>
            <person name="Howieson J."/>
        </authorList>
    </citation>
    <scope>NUCLEOTIDE SEQUENCE [LARGE SCALE GENOMIC DNA]</scope>
    <source>
        <strain evidence="3">WSM1325</strain>
        <plasmid evidence="3">Plasmid pR132503</plasmid>
    </source>
</reference>
<evidence type="ECO:0000256" key="1">
    <source>
        <dbReference type="SAM" id="MobiDB-lite"/>
    </source>
</evidence>
<dbReference type="AlphaFoldDB" id="C6B8A0"/>
<name>C6B8A0_RHILS</name>
<organism evidence="2 3">
    <name type="scientific">Rhizobium leguminosarum bv. trifolii (strain WSM1325)</name>
    <dbReference type="NCBI Taxonomy" id="395491"/>
    <lineage>
        <taxon>Bacteria</taxon>
        <taxon>Pseudomonadati</taxon>
        <taxon>Pseudomonadota</taxon>
        <taxon>Alphaproteobacteria</taxon>
        <taxon>Hyphomicrobiales</taxon>
        <taxon>Rhizobiaceae</taxon>
        <taxon>Rhizobium/Agrobacterium group</taxon>
        <taxon>Rhizobium</taxon>
    </lineage>
</organism>
<geneLocation type="plasmid" evidence="2 3">
    <name>pR132503</name>
</geneLocation>
<sequence>MLDQSRRISSAIRAAARNGSGLYLSIGMKIHPLCIQICSRNTIDRRANEPKDMPRLRIYKKGRVQFIHVKVAKPGSPLSTKVPISTHIRERELNGSIRNTWPVSVPPHQNGQGPETCPADGATRDLSCRSVVRALETLTAVGVARFHGQHLLMSDRLPKPRLPLCPFIATPSMEAKLSRNATSDLSNWPSPGVSTLEDVVTPLLAADNHVV</sequence>
<feature type="compositionally biased region" description="Polar residues" evidence="1">
    <location>
        <begin position="98"/>
        <end position="113"/>
    </location>
</feature>
<gene>
    <name evidence="2" type="ordered locus">Rleg_5854</name>
</gene>
<feature type="region of interest" description="Disordered" evidence="1">
    <location>
        <begin position="98"/>
        <end position="121"/>
    </location>
</feature>
<accession>C6B8A0</accession>
<dbReference type="KEGG" id="rlg:Rleg_5854"/>
<keyword evidence="2" id="KW-0614">Plasmid</keyword>
<evidence type="ECO:0000313" key="2">
    <source>
        <dbReference type="EMBL" id="ACS60632.1"/>
    </source>
</evidence>
<proteinExistence type="predicted"/>
<dbReference type="EMBL" id="CP001625">
    <property type="protein sequence ID" value="ACS60632.1"/>
    <property type="molecule type" value="Genomic_DNA"/>
</dbReference>
<evidence type="ECO:0000313" key="3">
    <source>
        <dbReference type="Proteomes" id="UP000002256"/>
    </source>
</evidence>